<dbReference type="EMBL" id="LGTC01000001">
    <property type="protein sequence ID" value="KNY26574.1"/>
    <property type="molecule type" value="Genomic_DNA"/>
</dbReference>
<dbReference type="PANTHER" id="PTHR41244:SF1">
    <property type="entry name" value="GLYCOSYLTRANSFERASE"/>
    <property type="match status" value="1"/>
</dbReference>
<sequence>MKALLRKCKNIFWKLPISDAVKQAIGRKWFEHKIRMEEEKDKIGTIAIKEDEARLRKYVLYVLDQYGKRFPEYCSFEQHQPIKAKRSVVAYYLTQFHPNPQNDEWWGKGTTEWNNVNQAVPQFVDHYQPRKPGELGYYDLRLKENMYRQIELAKNYGVTEFCFYYYWFDGARLLERPLNMFLQDKGMDIEFSYCWANENWTKRFSGTDSGALMKITQTVESYSKFIEAVVDDMKDVRYHRINGKPVLSVYRPSHIPEPLIVLKRWRDYAKSIIGSDIYLIAIKEANSTTNWIEVGFDATSEFQPRSIERKCKDISDSVGTLRKDFSGKVYDYQDMVRRKLFLSEMQEKCYPAVMPMWDNTARRNARGTIFHGATPALYKEWLKDIFHSLAINNELEEERVYINAWNEWGEGAYLEPDYAYGYAYLQATYEAVVETAIQEKTIER</sequence>
<dbReference type="CDD" id="cd11579">
    <property type="entry name" value="Glyco_tran_WbsX"/>
    <property type="match status" value="1"/>
</dbReference>
<reference evidence="2" key="1">
    <citation type="submission" date="2015-07" db="EMBL/GenBank/DDBJ databases">
        <title>Near-Complete Genome Sequence of the Cellulolytic Bacterium Bacteroides (Pseudobacteroides) cellulosolvens ATCC 35603.</title>
        <authorList>
            <person name="Dassa B."/>
            <person name="Utturkar S.M."/>
            <person name="Klingeman D.M."/>
            <person name="Hurt R.A."/>
            <person name="Keller M."/>
            <person name="Xu J."/>
            <person name="Reddy Y.H.K."/>
            <person name="Borovok I."/>
            <person name="Grinberg I.R."/>
            <person name="Lamed R."/>
            <person name="Zhivin O."/>
            <person name="Bayer E.A."/>
            <person name="Brown S.D."/>
        </authorList>
    </citation>
    <scope>NUCLEOTIDE SEQUENCE [LARGE SCALE GENOMIC DNA]</scope>
    <source>
        <strain evidence="2">DSM 2933</strain>
    </source>
</reference>
<evidence type="ECO:0000313" key="1">
    <source>
        <dbReference type="EMBL" id="KNY26574.1"/>
    </source>
</evidence>
<name>A0A0L6JLC4_9FIRM</name>
<evidence type="ECO:0008006" key="3">
    <source>
        <dbReference type="Google" id="ProtNLM"/>
    </source>
</evidence>
<dbReference type="PANTHER" id="PTHR41244">
    <property type="entry name" value="RHAMNAN SYNTHESIS F"/>
    <property type="match status" value="1"/>
</dbReference>
<organism evidence="1 2">
    <name type="scientific">Pseudobacteroides cellulosolvens ATCC 35603 = DSM 2933</name>
    <dbReference type="NCBI Taxonomy" id="398512"/>
    <lineage>
        <taxon>Bacteria</taxon>
        <taxon>Bacillati</taxon>
        <taxon>Bacillota</taxon>
        <taxon>Clostridia</taxon>
        <taxon>Eubacteriales</taxon>
        <taxon>Oscillospiraceae</taxon>
        <taxon>Pseudobacteroides</taxon>
    </lineage>
</organism>
<protein>
    <recommendedName>
        <fullName evidence="3">Lipopolysaccharide biosynthesis protein</fullName>
    </recommendedName>
</protein>
<dbReference type="InterPro" id="IPR032719">
    <property type="entry name" value="WbsX"/>
</dbReference>
<dbReference type="AlphaFoldDB" id="A0A0L6JLC4"/>
<dbReference type="PATRIC" id="fig|398512.5.peg.1915"/>
<dbReference type="RefSeq" id="WP_050753295.1">
    <property type="nucleotide sequence ID" value="NZ_JQKC01000006.1"/>
</dbReference>
<accession>A0A0L6JLC4</accession>
<gene>
    <name evidence="1" type="ORF">Bccel_1839</name>
</gene>
<dbReference type="Gene3D" id="3.20.20.80">
    <property type="entry name" value="Glycosidases"/>
    <property type="match status" value="1"/>
</dbReference>
<dbReference type="STRING" id="398512.Bccel_1839"/>
<keyword evidence="2" id="KW-1185">Reference proteome</keyword>
<dbReference type="OrthoDB" id="9816424at2"/>
<evidence type="ECO:0000313" key="2">
    <source>
        <dbReference type="Proteomes" id="UP000036923"/>
    </source>
</evidence>
<dbReference type="Pfam" id="PF14307">
    <property type="entry name" value="Glyco_tran_WbsX"/>
    <property type="match status" value="1"/>
</dbReference>
<dbReference type="Proteomes" id="UP000036923">
    <property type="component" value="Unassembled WGS sequence"/>
</dbReference>
<dbReference type="eggNOG" id="COG3754">
    <property type="taxonomic scope" value="Bacteria"/>
</dbReference>
<comment type="caution">
    <text evidence="1">The sequence shown here is derived from an EMBL/GenBank/DDBJ whole genome shotgun (WGS) entry which is preliminary data.</text>
</comment>
<proteinExistence type="predicted"/>